<dbReference type="PANTHER" id="PTHR10159">
    <property type="entry name" value="DUAL SPECIFICITY PROTEIN PHOSPHATASE"/>
    <property type="match status" value="1"/>
</dbReference>
<dbReference type="GO" id="GO:0005737">
    <property type="term" value="C:cytoplasm"/>
    <property type="evidence" value="ECO:0007669"/>
    <property type="project" value="TreeGrafter"/>
</dbReference>
<dbReference type="AlphaFoldDB" id="A0A5J4W3G0"/>
<comment type="similarity">
    <text evidence="1">Belongs to the protein-tyrosine phosphatase family. Non-receptor class dual specificity subfamily.</text>
</comment>
<dbReference type="EMBL" id="SNRW01003583">
    <property type="protein sequence ID" value="KAA6389451.1"/>
    <property type="molecule type" value="Genomic_DNA"/>
</dbReference>
<dbReference type="EC" id="3.1.3.48" evidence="2"/>
<dbReference type="Gene3D" id="3.90.190.10">
    <property type="entry name" value="Protein tyrosine phosphatase superfamily"/>
    <property type="match status" value="1"/>
</dbReference>
<dbReference type="PANTHER" id="PTHR10159:SF519">
    <property type="entry name" value="DUAL SPECIFICITY PROTEIN PHOSPHATASE MPK3"/>
    <property type="match status" value="1"/>
</dbReference>
<dbReference type="PROSITE" id="PS00383">
    <property type="entry name" value="TYR_PHOSPHATASE_1"/>
    <property type="match status" value="1"/>
</dbReference>
<dbReference type="GO" id="GO:0004725">
    <property type="term" value="F:protein tyrosine phosphatase activity"/>
    <property type="evidence" value="ECO:0007669"/>
    <property type="project" value="UniProtKB-EC"/>
</dbReference>
<accession>A0A5J4W3G0</accession>
<gene>
    <name evidence="7" type="ORF">EZS28_015022</name>
</gene>
<evidence type="ECO:0000256" key="4">
    <source>
        <dbReference type="ARBA" id="ARBA00022912"/>
    </source>
</evidence>
<dbReference type="OrthoDB" id="2017893at2759"/>
<dbReference type="SUPFAM" id="SSF52799">
    <property type="entry name" value="(Phosphotyrosine protein) phosphatases II"/>
    <property type="match status" value="1"/>
</dbReference>
<dbReference type="SMART" id="SM00195">
    <property type="entry name" value="DSPc"/>
    <property type="match status" value="1"/>
</dbReference>
<dbReference type="GO" id="GO:0043409">
    <property type="term" value="P:negative regulation of MAPK cascade"/>
    <property type="evidence" value="ECO:0007669"/>
    <property type="project" value="TreeGrafter"/>
</dbReference>
<dbReference type="InterPro" id="IPR016130">
    <property type="entry name" value="Tyr_Pase_AS"/>
</dbReference>
<proteinExistence type="inferred from homology"/>
<dbReference type="Pfam" id="PF00782">
    <property type="entry name" value="DSPc"/>
    <property type="match status" value="1"/>
</dbReference>
<evidence type="ECO:0000259" key="5">
    <source>
        <dbReference type="PROSITE" id="PS50054"/>
    </source>
</evidence>
<dbReference type="PROSITE" id="PS50056">
    <property type="entry name" value="TYR_PHOSPHATASE_2"/>
    <property type="match status" value="1"/>
</dbReference>
<dbReference type="Proteomes" id="UP000324800">
    <property type="component" value="Unassembled WGS sequence"/>
</dbReference>
<evidence type="ECO:0000256" key="3">
    <source>
        <dbReference type="ARBA" id="ARBA00022801"/>
    </source>
</evidence>
<dbReference type="CDD" id="cd14498">
    <property type="entry name" value="DSP"/>
    <property type="match status" value="1"/>
</dbReference>
<evidence type="ECO:0000259" key="6">
    <source>
        <dbReference type="PROSITE" id="PS50056"/>
    </source>
</evidence>
<sequence length="362" mass="41969">MAKFAMGKIPYDKEQHDKVPDISQIHAFIYVGNQVAANNKAVLQTNGITRLVRLRTQHSLSIPECITSVTFVQVEDLSVSNVTACFGPCFGAIRDALEAEQKVMVHCHAGKSRSPAIVIAFLMQHFHVSLQLSYRHVEKARNGLMMNPTFKRQLSDYEYSLFGKRSMRFCVFCGDFDCSCLQFNILQLDFRKQQIVKKTKTQYKKHKQNQIACKNTAEQIASKIYEQVQSELVNQGYGRVMSISYSTAGGKGEEQDEEICYELNYISWFFRVLYYGRNQILPYFKPLPLLARRYEEQIEEEGANEELEAQLINNEEVWNIRYWAINAKSATLNHLFTRIIIADFTCKVLKRRSYISKQRRLF</sequence>
<reference evidence="7 8" key="1">
    <citation type="submission" date="2019-03" db="EMBL/GenBank/DDBJ databases">
        <title>Single cell metagenomics reveals metabolic interactions within the superorganism composed of flagellate Streblomastix strix and complex community of Bacteroidetes bacteria on its surface.</title>
        <authorList>
            <person name="Treitli S.C."/>
            <person name="Kolisko M."/>
            <person name="Husnik F."/>
            <person name="Keeling P."/>
            <person name="Hampl V."/>
        </authorList>
    </citation>
    <scope>NUCLEOTIDE SEQUENCE [LARGE SCALE GENOMIC DNA]</scope>
    <source>
        <strain evidence="7">ST1C</strain>
    </source>
</reference>
<dbReference type="PROSITE" id="PS50054">
    <property type="entry name" value="TYR_PHOSPHATASE_DUAL"/>
    <property type="match status" value="1"/>
</dbReference>
<comment type="caution">
    <text evidence="7">The sequence shown here is derived from an EMBL/GenBank/DDBJ whole genome shotgun (WGS) entry which is preliminary data.</text>
</comment>
<dbReference type="InterPro" id="IPR020422">
    <property type="entry name" value="TYR_PHOSPHATASE_DUAL_dom"/>
</dbReference>
<evidence type="ECO:0000256" key="2">
    <source>
        <dbReference type="ARBA" id="ARBA00013064"/>
    </source>
</evidence>
<organism evidence="7 8">
    <name type="scientific">Streblomastix strix</name>
    <dbReference type="NCBI Taxonomy" id="222440"/>
    <lineage>
        <taxon>Eukaryota</taxon>
        <taxon>Metamonada</taxon>
        <taxon>Preaxostyla</taxon>
        <taxon>Oxymonadida</taxon>
        <taxon>Streblomastigidae</taxon>
        <taxon>Streblomastix</taxon>
    </lineage>
</organism>
<feature type="domain" description="Tyrosine-protein phosphatase" evidence="5">
    <location>
        <begin position="21"/>
        <end position="163"/>
    </location>
</feature>
<dbReference type="InterPro" id="IPR029021">
    <property type="entry name" value="Prot-tyrosine_phosphatase-like"/>
</dbReference>
<name>A0A5J4W3G0_9EUKA</name>
<dbReference type="InterPro" id="IPR000340">
    <property type="entry name" value="Dual-sp_phosphatase_cat-dom"/>
</dbReference>
<keyword evidence="3" id="KW-0378">Hydrolase</keyword>
<evidence type="ECO:0000313" key="8">
    <source>
        <dbReference type="Proteomes" id="UP000324800"/>
    </source>
</evidence>
<evidence type="ECO:0000313" key="7">
    <source>
        <dbReference type="EMBL" id="KAA6389451.1"/>
    </source>
</evidence>
<protein>
    <recommendedName>
        <fullName evidence="2">protein-tyrosine-phosphatase</fullName>
        <ecNumber evidence="2">3.1.3.48</ecNumber>
    </recommendedName>
</protein>
<evidence type="ECO:0000256" key="1">
    <source>
        <dbReference type="ARBA" id="ARBA00008601"/>
    </source>
</evidence>
<feature type="domain" description="Tyrosine specific protein phosphatases" evidence="6">
    <location>
        <begin position="102"/>
        <end position="152"/>
    </location>
</feature>
<dbReference type="InterPro" id="IPR000387">
    <property type="entry name" value="Tyr_Pase_dom"/>
</dbReference>
<keyword evidence="4" id="KW-0904">Protein phosphatase</keyword>